<protein>
    <submittedName>
        <fullName evidence="1">Uncharacterized protein</fullName>
    </submittedName>
</protein>
<name>A0A6H1ZVK5_9ZZZZ</name>
<dbReference type="EMBL" id="MT144268">
    <property type="protein sequence ID" value="QJA51509.1"/>
    <property type="molecule type" value="Genomic_DNA"/>
</dbReference>
<evidence type="ECO:0000313" key="1">
    <source>
        <dbReference type="EMBL" id="QJA51509.1"/>
    </source>
</evidence>
<organism evidence="1">
    <name type="scientific">viral metagenome</name>
    <dbReference type="NCBI Taxonomy" id="1070528"/>
    <lineage>
        <taxon>unclassified sequences</taxon>
        <taxon>metagenomes</taxon>
        <taxon>organismal metagenomes</taxon>
    </lineage>
</organism>
<dbReference type="EMBL" id="MT142380">
    <property type="protein sequence ID" value="QJA79410.1"/>
    <property type="molecule type" value="Genomic_DNA"/>
</dbReference>
<reference evidence="1" key="1">
    <citation type="submission" date="2020-03" db="EMBL/GenBank/DDBJ databases">
        <title>The deep terrestrial virosphere.</title>
        <authorList>
            <person name="Holmfeldt K."/>
            <person name="Nilsson E."/>
            <person name="Simone D."/>
            <person name="Lopez-Fernandez M."/>
            <person name="Wu X."/>
            <person name="de Brujin I."/>
            <person name="Lundin D."/>
            <person name="Andersson A."/>
            <person name="Bertilsson S."/>
            <person name="Dopson M."/>
        </authorList>
    </citation>
    <scope>NUCLEOTIDE SEQUENCE</scope>
    <source>
        <strain evidence="2">MM415A00890</strain>
        <strain evidence="1">TM448A02173</strain>
    </source>
</reference>
<accession>A0A6H1ZVK5</accession>
<sequence>MVKKDYRPRLSVEISDDQYRDLQRLLPHGYKRQVFSLIIDDVIRLTQKHKERFIAAIMHKVITLEDYLSIDLEDKKDGDDK</sequence>
<proteinExistence type="predicted"/>
<gene>
    <name evidence="2" type="ORF">MM415A00890_0008</name>
    <name evidence="1" type="ORF">TM448A02173_0015</name>
</gene>
<evidence type="ECO:0000313" key="2">
    <source>
        <dbReference type="EMBL" id="QJA79410.1"/>
    </source>
</evidence>
<dbReference type="AlphaFoldDB" id="A0A6H1ZVK5"/>